<dbReference type="FunFam" id="2.60.40.60:FF:000092">
    <property type="entry name" value="Protocadherin 8"/>
    <property type="match status" value="1"/>
</dbReference>
<feature type="domain" description="Cadherin" evidence="13">
    <location>
        <begin position="268"/>
        <end position="377"/>
    </location>
</feature>
<evidence type="ECO:0000256" key="10">
    <source>
        <dbReference type="ARBA" id="ARBA00023180"/>
    </source>
</evidence>
<keyword evidence="15" id="KW-1185">Reference proteome</keyword>
<evidence type="ECO:0000313" key="14">
    <source>
        <dbReference type="EMBL" id="CAE1170024.1"/>
    </source>
</evidence>
<evidence type="ECO:0000256" key="12">
    <source>
        <dbReference type="SAM" id="Phobius"/>
    </source>
</evidence>
<feature type="domain" description="Cadherin" evidence="13">
    <location>
        <begin position="392"/>
        <end position="487"/>
    </location>
</feature>
<dbReference type="InterPro" id="IPR015919">
    <property type="entry name" value="Cadherin-like_sf"/>
</dbReference>
<evidence type="ECO:0000313" key="15">
    <source>
        <dbReference type="Proteomes" id="UP000597762"/>
    </source>
</evidence>
<comment type="caution">
    <text evidence="14">The sequence shown here is derived from an EMBL/GenBank/DDBJ whole genome shotgun (WGS) entry which is preliminary data.</text>
</comment>
<keyword evidence="6 11" id="KW-0106">Calcium</keyword>
<dbReference type="GO" id="GO:0005886">
    <property type="term" value="C:plasma membrane"/>
    <property type="evidence" value="ECO:0007669"/>
    <property type="project" value="UniProtKB-SubCell"/>
</dbReference>
<keyword evidence="5" id="KW-0677">Repeat</keyword>
<dbReference type="GO" id="GO:0007156">
    <property type="term" value="P:homophilic cell adhesion via plasma membrane adhesion molecules"/>
    <property type="evidence" value="ECO:0007669"/>
    <property type="project" value="InterPro"/>
</dbReference>
<name>A0A812B6B1_ACAPH</name>
<dbReference type="Gene3D" id="2.60.40.60">
    <property type="entry name" value="Cadherins"/>
    <property type="match status" value="6"/>
</dbReference>
<evidence type="ECO:0000256" key="8">
    <source>
        <dbReference type="ARBA" id="ARBA00022989"/>
    </source>
</evidence>
<dbReference type="SUPFAM" id="SSF49313">
    <property type="entry name" value="Cadherin-like"/>
    <property type="match status" value="6"/>
</dbReference>
<dbReference type="Pfam" id="PF08266">
    <property type="entry name" value="Cadherin_2"/>
    <property type="match status" value="1"/>
</dbReference>
<evidence type="ECO:0000256" key="5">
    <source>
        <dbReference type="ARBA" id="ARBA00022737"/>
    </source>
</evidence>
<reference evidence="14" key="1">
    <citation type="submission" date="2021-01" db="EMBL/GenBank/DDBJ databases">
        <authorList>
            <person name="Li R."/>
            <person name="Bekaert M."/>
        </authorList>
    </citation>
    <scope>NUCLEOTIDE SEQUENCE</scope>
    <source>
        <strain evidence="14">Farmed</strain>
    </source>
</reference>
<dbReference type="OrthoDB" id="6252479at2759"/>
<feature type="transmembrane region" description="Helical" evidence="12">
    <location>
        <begin position="910"/>
        <end position="929"/>
    </location>
</feature>
<dbReference type="InterPro" id="IPR002126">
    <property type="entry name" value="Cadherin-like_dom"/>
</dbReference>
<feature type="transmembrane region" description="Helical" evidence="12">
    <location>
        <begin position="21"/>
        <end position="47"/>
    </location>
</feature>
<dbReference type="AlphaFoldDB" id="A0A812B6B1"/>
<dbReference type="Proteomes" id="UP000597762">
    <property type="component" value="Unassembled WGS sequence"/>
</dbReference>
<feature type="transmembrane region" description="Helical" evidence="12">
    <location>
        <begin position="859"/>
        <end position="878"/>
    </location>
</feature>
<keyword evidence="3 12" id="KW-0812">Transmembrane</keyword>
<gene>
    <name evidence="14" type="ORF">SPHA_10894</name>
</gene>
<protein>
    <submittedName>
        <fullName evidence="14">PCDHD1</fullName>
    </submittedName>
</protein>
<dbReference type="PROSITE" id="PS50268">
    <property type="entry name" value="CADHERIN_2"/>
    <property type="match status" value="6"/>
</dbReference>
<proteinExistence type="predicted"/>
<dbReference type="Pfam" id="PF00028">
    <property type="entry name" value="Cadherin"/>
    <property type="match status" value="5"/>
</dbReference>
<evidence type="ECO:0000256" key="4">
    <source>
        <dbReference type="ARBA" id="ARBA00022729"/>
    </source>
</evidence>
<feature type="domain" description="Cadherin" evidence="13">
    <location>
        <begin position="47"/>
        <end position="155"/>
    </location>
</feature>
<dbReference type="FunFam" id="2.60.40.60:FF:000020">
    <property type="entry name" value="Dachsous cadherin-related 1b"/>
    <property type="match status" value="1"/>
</dbReference>
<feature type="transmembrane region" description="Helical" evidence="12">
    <location>
        <begin position="884"/>
        <end position="903"/>
    </location>
</feature>
<dbReference type="InterPro" id="IPR050174">
    <property type="entry name" value="Protocadherin/Cadherin-CA"/>
</dbReference>
<organism evidence="14 15">
    <name type="scientific">Acanthosepion pharaonis</name>
    <name type="common">Pharaoh cuttlefish</name>
    <name type="synonym">Sepia pharaonis</name>
    <dbReference type="NCBI Taxonomy" id="158019"/>
    <lineage>
        <taxon>Eukaryota</taxon>
        <taxon>Metazoa</taxon>
        <taxon>Spiralia</taxon>
        <taxon>Lophotrochozoa</taxon>
        <taxon>Mollusca</taxon>
        <taxon>Cephalopoda</taxon>
        <taxon>Coleoidea</taxon>
        <taxon>Decapodiformes</taxon>
        <taxon>Sepiida</taxon>
        <taxon>Sepiina</taxon>
        <taxon>Sepiidae</taxon>
        <taxon>Acanthosepion</taxon>
    </lineage>
</organism>
<feature type="domain" description="Cadherin" evidence="13">
    <location>
        <begin position="156"/>
        <end position="267"/>
    </location>
</feature>
<keyword evidence="10" id="KW-0325">Glycoprotein</keyword>
<keyword evidence="4" id="KW-0732">Signal</keyword>
<evidence type="ECO:0000256" key="2">
    <source>
        <dbReference type="ARBA" id="ARBA00022475"/>
    </source>
</evidence>
<evidence type="ECO:0000256" key="7">
    <source>
        <dbReference type="ARBA" id="ARBA00022889"/>
    </source>
</evidence>
<dbReference type="FunFam" id="2.60.40.60:FF:000002">
    <property type="entry name" value="Protocadherin alpha 2"/>
    <property type="match status" value="1"/>
</dbReference>
<dbReference type="PANTHER" id="PTHR24028:SF146">
    <property type="entry name" value="CADHERIN 96CB, ISOFORM D-RELATED"/>
    <property type="match status" value="1"/>
</dbReference>
<evidence type="ECO:0000259" key="13">
    <source>
        <dbReference type="PROSITE" id="PS50268"/>
    </source>
</evidence>
<dbReference type="PROSITE" id="PS00232">
    <property type="entry name" value="CADHERIN_1"/>
    <property type="match status" value="2"/>
</dbReference>
<evidence type="ECO:0000256" key="6">
    <source>
        <dbReference type="ARBA" id="ARBA00022837"/>
    </source>
</evidence>
<keyword evidence="8 12" id="KW-1133">Transmembrane helix</keyword>
<accession>A0A812B6B1</accession>
<feature type="transmembrane region" description="Helical" evidence="12">
    <location>
        <begin position="715"/>
        <end position="743"/>
    </location>
</feature>
<dbReference type="EMBL" id="CAHIKZ030000356">
    <property type="protein sequence ID" value="CAE1170024.1"/>
    <property type="molecule type" value="Genomic_DNA"/>
</dbReference>
<sequence length="951" mass="107765">MMLADDNCSYKTLEHAPQTTLYLRLPFFLLFFFHSSLILCTSLTYYVEEGKSPGTYLGDISADFHLMEKIANRNKSLVRFNQLKQSITDLPRLFRVSEKTGKLYTAKTLDAETLCTRNSVCLIVMDVAVHWAESFIEILEVKIIVEDVNDHRPVFPKKQIHIEFSEDVASGTKIAIPNAVDKDVSLLNSHITYQMKKKRDEPFALSVSKRVDGTADLAVCVEGKLDRESKDWYVLELFAKDGGTPPRQSILEVKVSVKDVNDNAPVFTHEVYNISINREKDQYSVNPIVTLSAKDLDSGQTEKISFHFSPQTTETTRSHFELNEVTGEIFLRNEFPQGQTLTYKLYIEARDGGEPSLSSVAVVLVNVVSERNNKPTIEMNIVSASGNNIVVISEDIEVGSFIAYVKVIDNDAGPNGEVTCDLNHEKFQLLGLRPKTYQVIIKEHVDRETQSNDEVEIKCQDRGSPPLYARSKLLIHVMDVNDVKPQFSKNDYSFHIKENQEPKTFLGVINVTDPDLGAGGTVTYFLQSPNKELLPFHISKTGIVTTIASLDHEMQNRFEFRIVAKDNGMPSLNNSVCVVVDVLDENDNAPHFTFPKINPFTMEVHYPQLSSHNITQLRASDSDSRENAFLKFEIITGNEKQLLAINQYTGLLYFNRAVTQQDAGFYDLQLLVRDSGSPSLSTNTALSLILKVSNKTFETLDKARDVVKPDDKIHVYFLVLFVLIAVAVSMIITSSVSVCIIRFNNQRRNTVPRMEEELNAVDTGVTELGHFVCHSCPGTSWMDGSVTIMPDKEFSENTRRLGSRRSVRSGGEPCGEPKTSTLVMKLQTATDVIYQEIGKLSAGEESEQKPFMTPEFNSNYYSVFFILPQNFIFLMLWSSHIFSFFSFFFHFFILYFSSILFLHSSSSLSFLSLIYSFFLLFLFMFYFSFHSNFCTNFLLFFFFKCISISGL</sequence>
<dbReference type="CDD" id="cd11304">
    <property type="entry name" value="Cadherin_repeat"/>
    <property type="match status" value="6"/>
</dbReference>
<feature type="domain" description="Cadherin" evidence="13">
    <location>
        <begin position="488"/>
        <end position="592"/>
    </location>
</feature>
<dbReference type="FunFam" id="2.60.40.60:FF:000007">
    <property type="entry name" value="Protocadherin alpha 2"/>
    <property type="match status" value="1"/>
</dbReference>
<keyword evidence="7" id="KW-0130">Cell adhesion</keyword>
<evidence type="ECO:0000256" key="1">
    <source>
        <dbReference type="ARBA" id="ARBA00004251"/>
    </source>
</evidence>
<evidence type="ECO:0000256" key="11">
    <source>
        <dbReference type="PROSITE-ProRule" id="PRU00043"/>
    </source>
</evidence>
<dbReference type="PRINTS" id="PR00205">
    <property type="entry name" value="CADHERIN"/>
</dbReference>
<dbReference type="PANTHER" id="PTHR24028">
    <property type="entry name" value="CADHERIN-87A"/>
    <property type="match status" value="1"/>
</dbReference>
<keyword evidence="9 12" id="KW-0472">Membrane</keyword>
<evidence type="ECO:0000256" key="9">
    <source>
        <dbReference type="ARBA" id="ARBA00023136"/>
    </source>
</evidence>
<comment type="subcellular location">
    <subcellularLocation>
        <location evidence="1">Cell membrane</location>
        <topology evidence="1">Single-pass type I membrane protein</topology>
    </subcellularLocation>
</comment>
<dbReference type="InterPro" id="IPR013164">
    <property type="entry name" value="Cadherin_N"/>
</dbReference>
<feature type="domain" description="Cadherin" evidence="13">
    <location>
        <begin position="614"/>
        <end position="700"/>
    </location>
</feature>
<keyword evidence="2" id="KW-1003">Cell membrane</keyword>
<evidence type="ECO:0000256" key="3">
    <source>
        <dbReference type="ARBA" id="ARBA00022692"/>
    </source>
</evidence>
<dbReference type="GO" id="GO:0005509">
    <property type="term" value="F:calcium ion binding"/>
    <property type="evidence" value="ECO:0007669"/>
    <property type="project" value="UniProtKB-UniRule"/>
</dbReference>
<dbReference type="InterPro" id="IPR020894">
    <property type="entry name" value="Cadherin_CS"/>
</dbReference>
<dbReference type="SMART" id="SM00112">
    <property type="entry name" value="CA"/>
    <property type="match status" value="6"/>
</dbReference>